<organism evidence="2 3">
    <name type="scientific">Arabis nemorensis</name>
    <dbReference type="NCBI Taxonomy" id="586526"/>
    <lineage>
        <taxon>Eukaryota</taxon>
        <taxon>Viridiplantae</taxon>
        <taxon>Streptophyta</taxon>
        <taxon>Embryophyta</taxon>
        <taxon>Tracheophyta</taxon>
        <taxon>Spermatophyta</taxon>
        <taxon>Magnoliopsida</taxon>
        <taxon>eudicotyledons</taxon>
        <taxon>Gunneridae</taxon>
        <taxon>Pentapetalae</taxon>
        <taxon>rosids</taxon>
        <taxon>malvids</taxon>
        <taxon>Brassicales</taxon>
        <taxon>Brassicaceae</taxon>
        <taxon>Arabideae</taxon>
        <taxon>Arabis</taxon>
    </lineage>
</organism>
<dbReference type="Pfam" id="PF02458">
    <property type="entry name" value="Transferase"/>
    <property type="match status" value="1"/>
</dbReference>
<dbReference type="OrthoDB" id="1862401at2759"/>
<dbReference type="AlphaFoldDB" id="A0A565BUU0"/>
<keyword evidence="3" id="KW-1185">Reference proteome</keyword>
<dbReference type="Gene3D" id="3.30.559.10">
    <property type="entry name" value="Chloramphenicol acetyltransferase-like domain"/>
    <property type="match status" value="1"/>
</dbReference>
<protein>
    <recommendedName>
        <fullName evidence="4">Acetyltransferase</fullName>
    </recommendedName>
</protein>
<proteinExistence type="predicted"/>
<dbReference type="PANTHER" id="PTHR31896">
    <property type="entry name" value="FAMILY REGULATORY PROTEIN, PUTATIVE (AFU_ORTHOLOGUE AFUA_3G14730)-RELATED"/>
    <property type="match status" value="1"/>
</dbReference>
<evidence type="ECO:0000313" key="3">
    <source>
        <dbReference type="Proteomes" id="UP000489600"/>
    </source>
</evidence>
<dbReference type="InterPro" id="IPR023213">
    <property type="entry name" value="CAT-like_dom_sf"/>
</dbReference>
<comment type="caution">
    <text evidence="2">The sequence shown here is derived from an EMBL/GenBank/DDBJ whole genome shotgun (WGS) entry which is preliminary data.</text>
</comment>
<dbReference type="GO" id="GO:0016740">
    <property type="term" value="F:transferase activity"/>
    <property type="evidence" value="ECO:0007669"/>
    <property type="project" value="UniProtKB-KW"/>
</dbReference>
<reference evidence="2" key="1">
    <citation type="submission" date="2019-07" db="EMBL/GenBank/DDBJ databases">
        <authorList>
            <person name="Dittberner H."/>
        </authorList>
    </citation>
    <scope>NUCLEOTIDE SEQUENCE [LARGE SCALE GENOMIC DNA]</scope>
</reference>
<dbReference type="InterPro" id="IPR051283">
    <property type="entry name" value="Sec_Metabolite_Acyltrans"/>
</dbReference>
<name>A0A565BUU0_9BRAS</name>
<evidence type="ECO:0000256" key="1">
    <source>
        <dbReference type="ARBA" id="ARBA00022679"/>
    </source>
</evidence>
<keyword evidence="1" id="KW-0808">Transferase</keyword>
<evidence type="ECO:0000313" key="2">
    <source>
        <dbReference type="EMBL" id="VVB05167.1"/>
    </source>
</evidence>
<sequence>MEMPPPSREISPVPTTQERVSHFTKKHISDLKAKANCEISSSEQRISSLQAVSAHLWRSVARHSGLNREEESHCRVAADFKQRLNPPLEKECFGNVAHLGVATATVGELLDHGVGWAAMQISKMVGSLTNEYYRTYEEKLVRNVKIPKFAVGSRMVISNSVAVTSSPWFQVYDNDFGWGKPIAVRSGPSSGVGGKLTLFRGIEEGSIDVHATLWSSVLINLLTDVEFLDA</sequence>
<dbReference type="PANTHER" id="PTHR31896:SF31">
    <property type="entry name" value="HXXXD-TYPE ACYL-TRANSFERASE FAMILY PROTEIN"/>
    <property type="match status" value="1"/>
</dbReference>
<dbReference type="Proteomes" id="UP000489600">
    <property type="component" value="Unassembled WGS sequence"/>
</dbReference>
<gene>
    <name evidence="2" type="ORF">ANE_LOCUS15611</name>
</gene>
<dbReference type="EMBL" id="CABITT030000005">
    <property type="protein sequence ID" value="VVB05167.1"/>
    <property type="molecule type" value="Genomic_DNA"/>
</dbReference>
<evidence type="ECO:0008006" key="4">
    <source>
        <dbReference type="Google" id="ProtNLM"/>
    </source>
</evidence>
<accession>A0A565BUU0</accession>